<dbReference type="Pfam" id="PF14904">
    <property type="entry name" value="FAM86"/>
    <property type="match status" value="1"/>
</dbReference>
<organism evidence="6 8">
    <name type="scientific">Gouania willdenowi</name>
    <name type="common">Blunt-snouted clingfish</name>
    <name type="synonym">Lepadogaster willdenowi</name>
    <dbReference type="NCBI Taxonomy" id="441366"/>
    <lineage>
        <taxon>Eukaryota</taxon>
        <taxon>Metazoa</taxon>
        <taxon>Chordata</taxon>
        <taxon>Craniata</taxon>
        <taxon>Vertebrata</taxon>
        <taxon>Euteleostomi</taxon>
        <taxon>Actinopterygii</taxon>
        <taxon>Neopterygii</taxon>
        <taxon>Teleostei</taxon>
        <taxon>Neoteleostei</taxon>
        <taxon>Acanthomorphata</taxon>
        <taxon>Ovalentaria</taxon>
        <taxon>Blenniimorphae</taxon>
        <taxon>Blenniiformes</taxon>
        <taxon>Gobiesocoidei</taxon>
        <taxon>Gobiesocidae</taxon>
        <taxon>Gobiesocinae</taxon>
        <taxon>Gouania</taxon>
    </lineage>
</organism>
<evidence type="ECO:0000256" key="1">
    <source>
        <dbReference type="ARBA" id="ARBA00005511"/>
    </source>
</evidence>
<dbReference type="GO" id="GO:0008168">
    <property type="term" value="F:methyltransferase activity"/>
    <property type="evidence" value="ECO:0007669"/>
    <property type="project" value="UniProtKB-KW"/>
</dbReference>
<gene>
    <name evidence="6" type="primary">LOC114467948</name>
    <name evidence="7" type="synonym">LOC114467946</name>
</gene>
<name>A0A8C5N4X7_GOUWI</name>
<sequence>PLNSKTQTAEELQPKRTSILRVCDLLANFSHQSSWNRRPLSRLYSCFCFYPQTCLHPLCRTFPPSVRYRRSFLSELIRRQEALDGEYLDDLYEAFAEVIGEKEKNECYKSYILPSGDVVSLQESVAVISEGTTGLVTWEASQYLSEWALEHTQMFRGRSVLELGSGVGLVGVVICRCCSPSTFVFSDCHDSVLDKLRRNVELNGLTEPAVRVQPLDWTTVTEAQLKEAEPDVVIAADVVYDPDVVVVLVNLLSKILKCSSKKPDVFVCSTVRNQETYDNFKQQLETSGLCHHVIPGRRSHIFPSNSLSDIELIKVHT</sequence>
<keyword evidence="3" id="KW-0808">Transferase</keyword>
<reference evidence="6" key="1">
    <citation type="submission" date="2020-06" db="EMBL/GenBank/DDBJ databases">
        <authorList>
            <consortium name="Wellcome Sanger Institute Data Sharing"/>
        </authorList>
    </citation>
    <scope>NUCLEOTIDE SEQUENCE [LARGE SCALE GENOMIC DNA]</scope>
</reference>
<dbReference type="Ensembl" id="ENSGWIT00000032722.1">
    <property type="protein sequence ID" value="ENSGWIP00000030004.1"/>
    <property type="gene ID" value="ENSGWIG00000015629.1"/>
</dbReference>
<dbReference type="GO" id="GO:0032259">
    <property type="term" value="P:methylation"/>
    <property type="evidence" value="ECO:0007669"/>
    <property type="project" value="UniProtKB-KW"/>
</dbReference>
<dbReference type="Pfam" id="PF10294">
    <property type="entry name" value="Methyltransf_16"/>
    <property type="match status" value="1"/>
</dbReference>
<dbReference type="PANTHER" id="PTHR14614">
    <property type="entry name" value="HEPATOCELLULAR CARCINOMA-ASSOCIATED ANTIGEN"/>
    <property type="match status" value="1"/>
</dbReference>
<dbReference type="Ensembl" id="ENSGWIT00000032669.1">
    <property type="protein sequence ID" value="ENSGWIP00000029952.1"/>
    <property type="gene ID" value="ENSGWIG00000015618.1"/>
</dbReference>
<dbReference type="AlphaFoldDB" id="A0A8C5N4X7"/>
<evidence type="ECO:0000259" key="5">
    <source>
        <dbReference type="Pfam" id="PF14904"/>
    </source>
</evidence>
<dbReference type="Proteomes" id="UP000694680">
    <property type="component" value="Chromosome 8"/>
</dbReference>
<protein>
    <submittedName>
        <fullName evidence="6">Protein-lysine N-methyltransferase EEF2KMT-like</fullName>
    </submittedName>
</protein>
<comment type="similarity">
    <text evidence="1">Belongs to the class I-like SAM-binding methyltransferase superfamily. EEF2KMT family.</text>
</comment>
<accession>A0A8C5N4X7</accession>
<evidence type="ECO:0000256" key="4">
    <source>
        <dbReference type="ARBA" id="ARBA00022691"/>
    </source>
</evidence>
<keyword evidence="4" id="KW-0949">S-adenosyl-L-methionine</keyword>
<reference evidence="6" key="2">
    <citation type="submission" date="2025-05" db="UniProtKB">
        <authorList>
            <consortium name="Ensembl"/>
        </authorList>
    </citation>
    <scope>IDENTIFICATION</scope>
</reference>
<evidence type="ECO:0000313" key="6">
    <source>
        <dbReference type="Ensembl" id="ENSGWIP00000029952.1"/>
    </source>
</evidence>
<evidence type="ECO:0000313" key="7">
    <source>
        <dbReference type="Ensembl" id="ENSGWIP00000030004.1"/>
    </source>
</evidence>
<evidence type="ECO:0000256" key="3">
    <source>
        <dbReference type="ARBA" id="ARBA00022679"/>
    </source>
</evidence>
<dbReference type="InterPro" id="IPR019410">
    <property type="entry name" value="Methyltransf_16"/>
</dbReference>
<dbReference type="GO" id="GO:0032991">
    <property type="term" value="C:protein-containing complex"/>
    <property type="evidence" value="ECO:0007669"/>
    <property type="project" value="TreeGrafter"/>
</dbReference>
<keyword evidence="2" id="KW-0489">Methyltransferase</keyword>
<dbReference type="PANTHER" id="PTHR14614:SF130">
    <property type="entry name" value="PROTEIN-LYSINE N-METHYLTRANSFERASE EEF2KMT"/>
    <property type="match status" value="1"/>
</dbReference>
<feature type="domain" description="FAM86 N-terminal" evidence="5">
    <location>
        <begin position="52"/>
        <end position="98"/>
    </location>
</feature>
<evidence type="ECO:0000313" key="8">
    <source>
        <dbReference type="Proteomes" id="UP000694680"/>
    </source>
</evidence>
<evidence type="ECO:0000256" key="2">
    <source>
        <dbReference type="ARBA" id="ARBA00022603"/>
    </source>
</evidence>
<dbReference type="InterPro" id="IPR029063">
    <property type="entry name" value="SAM-dependent_MTases_sf"/>
</dbReference>
<dbReference type="SUPFAM" id="SSF53335">
    <property type="entry name" value="S-adenosyl-L-methionine-dependent methyltransferases"/>
    <property type="match status" value="1"/>
</dbReference>
<proteinExistence type="inferred from homology"/>
<dbReference type="InterPro" id="IPR029426">
    <property type="entry name" value="FAM86_N"/>
</dbReference>
<keyword evidence="8" id="KW-1185">Reference proteome</keyword>
<dbReference type="Gene3D" id="3.40.50.150">
    <property type="entry name" value="Vaccinia Virus protein VP39"/>
    <property type="match status" value="1"/>
</dbReference>